<evidence type="ECO:0000313" key="12">
    <source>
        <dbReference type="EMBL" id="PTI31066.1"/>
    </source>
</evidence>
<dbReference type="PANTHER" id="PTHR42747:SF3">
    <property type="entry name" value="NITRONATE MONOOXYGENASE-RELATED"/>
    <property type="match status" value="1"/>
</dbReference>
<evidence type="ECO:0000256" key="1">
    <source>
        <dbReference type="ARBA" id="ARBA00001917"/>
    </source>
</evidence>
<evidence type="ECO:0000256" key="4">
    <source>
        <dbReference type="ARBA" id="ARBA00013457"/>
    </source>
</evidence>
<dbReference type="SUPFAM" id="SSF51412">
    <property type="entry name" value="Inosine monophosphate dehydrogenase (IMPDH)"/>
    <property type="match status" value="1"/>
</dbReference>
<gene>
    <name evidence="12" type="ORF">BU072_00245</name>
</gene>
<dbReference type="AlphaFoldDB" id="A0A2T4PX06"/>
<evidence type="ECO:0000256" key="8">
    <source>
        <dbReference type="ARBA" id="ARBA00023002"/>
    </source>
</evidence>
<evidence type="ECO:0000256" key="3">
    <source>
        <dbReference type="ARBA" id="ARBA00009881"/>
    </source>
</evidence>
<dbReference type="CDD" id="cd04730">
    <property type="entry name" value="NPD_like"/>
    <property type="match status" value="1"/>
</dbReference>
<comment type="caution">
    <text evidence="12">The sequence shown here is derived from an EMBL/GenBank/DDBJ whole genome shotgun (WGS) entry which is preliminary data.</text>
</comment>
<proteinExistence type="inferred from homology"/>
<evidence type="ECO:0000256" key="6">
    <source>
        <dbReference type="ARBA" id="ARBA00022630"/>
    </source>
</evidence>
<dbReference type="RefSeq" id="WP_107536810.1">
    <property type="nucleotide sequence ID" value="NZ_BMDF01000012.1"/>
</dbReference>
<organism evidence="12 13">
    <name type="scientific">Mammaliicoccus vitulinus</name>
    <dbReference type="NCBI Taxonomy" id="71237"/>
    <lineage>
        <taxon>Bacteria</taxon>
        <taxon>Bacillati</taxon>
        <taxon>Bacillota</taxon>
        <taxon>Bacilli</taxon>
        <taxon>Bacillales</taxon>
        <taxon>Staphylococcaceae</taxon>
        <taxon>Mammaliicoccus</taxon>
    </lineage>
</organism>
<dbReference type="GO" id="GO:0009636">
    <property type="term" value="P:response to toxic substance"/>
    <property type="evidence" value="ECO:0007669"/>
    <property type="project" value="UniProtKB-KW"/>
</dbReference>
<dbReference type="Gene3D" id="3.20.20.70">
    <property type="entry name" value="Aldolase class I"/>
    <property type="match status" value="1"/>
</dbReference>
<comment type="catalytic activity">
    <reaction evidence="11">
        <text>3 propionate 3-nitronate + 3 O2 + H2O = 3 3-oxopropanoate + 2 nitrate + nitrite + H2O2 + 3 H(+)</text>
        <dbReference type="Rhea" id="RHEA:57332"/>
        <dbReference type="ChEBI" id="CHEBI:15377"/>
        <dbReference type="ChEBI" id="CHEBI:15378"/>
        <dbReference type="ChEBI" id="CHEBI:15379"/>
        <dbReference type="ChEBI" id="CHEBI:16240"/>
        <dbReference type="ChEBI" id="CHEBI:16301"/>
        <dbReference type="ChEBI" id="CHEBI:17632"/>
        <dbReference type="ChEBI" id="CHEBI:33190"/>
        <dbReference type="ChEBI" id="CHEBI:136067"/>
    </reaction>
</comment>
<evidence type="ECO:0000256" key="11">
    <source>
        <dbReference type="ARBA" id="ARBA00049401"/>
    </source>
</evidence>
<name>A0A2T4PX06_9STAP</name>
<evidence type="ECO:0000256" key="10">
    <source>
        <dbReference type="ARBA" id="ARBA00031155"/>
    </source>
</evidence>
<dbReference type="GO" id="GO:0018580">
    <property type="term" value="F:nitronate monooxygenase activity"/>
    <property type="evidence" value="ECO:0007669"/>
    <property type="project" value="InterPro"/>
</dbReference>
<keyword evidence="9" id="KW-0503">Monooxygenase</keyword>
<evidence type="ECO:0000256" key="2">
    <source>
        <dbReference type="ARBA" id="ARBA00003535"/>
    </source>
</evidence>
<dbReference type="EMBL" id="PZFK01000001">
    <property type="protein sequence ID" value="PTI31066.1"/>
    <property type="molecule type" value="Genomic_DNA"/>
</dbReference>
<accession>A0A2T4PX06</accession>
<keyword evidence="5" id="KW-0216">Detoxification</keyword>
<dbReference type="InterPro" id="IPR013785">
    <property type="entry name" value="Aldolase_TIM"/>
</dbReference>
<keyword evidence="6" id="KW-0285">Flavoprotein</keyword>
<keyword evidence="7" id="KW-0288">FMN</keyword>
<evidence type="ECO:0000313" key="13">
    <source>
        <dbReference type="Proteomes" id="UP000241209"/>
    </source>
</evidence>
<sequence>MKATTLLSELKITEPIFLAGMAGGVTTPNLVASVCNEGGFGQIGAGYMTPETLARDIDQIREMTHKPFGVNLFVPEFPEVNQEKVDFMNRILEPIAEKLHYEPVKEVSIENTFDQMIDVIIDKGVELVSFTFGPPSEHLVQQLHQHHIIVVGTGTNLDEVKALEAIGVDAIAIQGSEAGGHRGSFEQALPEERLTLEELFDQTYPKVNLPLIVAGGITTPEQAKYYIEKGAAAVQLGTAFLTTRESGVPKVHKESILNAKSEDIILTNTFSGRYANGIMNPYIRYVEQFRDSICPYPIQNILTQPMRGQSKKLGNKDYMNLWCGTHPEGARDETVSELMNRYRLV</sequence>
<dbReference type="STRING" id="1167632.GCA_000286335_01150"/>
<evidence type="ECO:0000256" key="9">
    <source>
        <dbReference type="ARBA" id="ARBA00023033"/>
    </source>
</evidence>
<dbReference type="PANTHER" id="PTHR42747">
    <property type="entry name" value="NITRONATE MONOOXYGENASE-RELATED"/>
    <property type="match status" value="1"/>
</dbReference>
<comment type="similarity">
    <text evidence="3">Belongs to the nitronate monooxygenase family. NMO class I subfamily.</text>
</comment>
<evidence type="ECO:0000256" key="5">
    <source>
        <dbReference type="ARBA" id="ARBA00022575"/>
    </source>
</evidence>
<dbReference type="Proteomes" id="UP000241209">
    <property type="component" value="Unassembled WGS sequence"/>
</dbReference>
<comment type="cofactor">
    <cofactor evidence="1">
        <name>FMN</name>
        <dbReference type="ChEBI" id="CHEBI:58210"/>
    </cofactor>
</comment>
<comment type="function">
    <text evidence="2">Nitronate monooxygenase that uses molecular oxygen to catalyze the oxidative denitrification of alkyl nitronates. Acts on propionate 3-nitronate (P3N), the presumed physiological substrate. Probably functions in the detoxification of P3N, a metabolic poison produced by plants and fungi as a defense mechanism.</text>
</comment>
<protein>
    <recommendedName>
        <fullName evidence="4">Probable nitronate monooxygenase</fullName>
    </recommendedName>
    <alternativeName>
        <fullName evidence="10">Propionate 3-nitronate monooxygenase</fullName>
    </alternativeName>
</protein>
<dbReference type="Pfam" id="PF03060">
    <property type="entry name" value="NMO"/>
    <property type="match status" value="1"/>
</dbReference>
<dbReference type="GeneID" id="64117710"/>
<reference evidence="12 13" key="1">
    <citation type="journal article" date="2016" name="Front. Microbiol.">
        <title>Comprehensive Phylogenetic Analysis of Bovine Non-aureus Staphylococci Species Based on Whole-Genome Sequencing.</title>
        <authorList>
            <person name="Naushad S."/>
            <person name="Barkema H.W."/>
            <person name="Luby C."/>
            <person name="Condas L.A."/>
            <person name="Nobrega D.B."/>
            <person name="Carson D.A."/>
            <person name="De Buck J."/>
        </authorList>
    </citation>
    <scope>NUCLEOTIDE SEQUENCE [LARGE SCALE GENOMIC DNA]</scope>
    <source>
        <strain evidence="12 13">SNUC 2204</strain>
    </source>
</reference>
<keyword evidence="8" id="KW-0560">Oxidoreductase</keyword>
<dbReference type="InterPro" id="IPR004136">
    <property type="entry name" value="NMO"/>
</dbReference>
<evidence type="ECO:0000256" key="7">
    <source>
        <dbReference type="ARBA" id="ARBA00022643"/>
    </source>
</evidence>